<evidence type="ECO:0000256" key="16">
    <source>
        <dbReference type="ARBA" id="ARBA00023209"/>
    </source>
</evidence>
<evidence type="ECO:0000256" key="2">
    <source>
        <dbReference type="ARBA" id="ARBA00004651"/>
    </source>
</evidence>
<evidence type="ECO:0000256" key="15">
    <source>
        <dbReference type="ARBA" id="ARBA00023136"/>
    </source>
</evidence>
<keyword evidence="12 18" id="KW-0548">Nucleotidyltransferase</keyword>
<dbReference type="AlphaFoldDB" id="A0A839HBM0"/>
<evidence type="ECO:0000256" key="12">
    <source>
        <dbReference type="ARBA" id="ARBA00022695"/>
    </source>
</evidence>
<evidence type="ECO:0000256" key="7">
    <source>
        <dbReference type="ARBA" id="ARBA00019373"/>
    </source>
</evidence>
<keyword evidence="11 18" id="KW-0812">Transmembrane</keyword>
<keyword evidence="16" id="KW-0594">Phospholipid biosynthesis</keyword>
<evidence type="ECO:0000256" key="8">
    <source>
        <dbReference type="ARBA" id="ARBA00022475"/>
    </source>
</evidence>
<comment type="caution">
    <text evidence="20">The sequence shown here is derived from an EMBL/GenBank/DDBJ whole genome shotgun (WGS) entry which is preliminary data.</text>
</comment>
<dbReference type="GO" id="GO:0004605">
    <property type="term" value="F:phosphatidate cytidylyltransferase activity"/>
    <property type="evidence" value="ECO:0007669"/>
    <property type="project" value="UniProtKB-EC"/>
</dbReference>
<feature type="transmembrane region" description="Helical" evidence="19">
    <location>
        <begin position="187"/>
        <end position="208"/>
    </location>
</feature>
<dbReference type="Pfam" id="PF01148">
    <property type="entry name" value="CTP_transf_1"/>
    <property type="match status" value="1"/>
</dbReference>
<keyword evidence="15 19" id="KW-0472">Membrane</keyword>
<dbReference type="Proteomes" id="UP000548632">
    <property type="component" value="Unassembled WGS sequence"/>
</dbReference>
<comment type="pathway">
    <text evidence="3 18">Phospholipid metabolism; CDP-diacylglycerol biosynthesis; CDP-diacylglycerol from sn-glycerol 3-phosphate: step 3/3.</text>
</comment>
<comment type="similarity">
    <text evidence="5 18">Belongs to the CDS family.</text>
</comment>
<accession>A0A839HBM0</accession>
<keyword evidence="9" id="KW-0444">Lipid biosynthesis</keyword>
<keyword evidence="10 18" id="KW-0808">Transferase</keyword>
<feature type="transmembrane region" description="Helical" evidence="19">
    <location>
        <begin position="40"/>
        <end position="57"/>
    </location>
</feature>
<feature type="transmembrane region" description="Helical" evidence="19">
    <location>
        <begin position="160"/>
        <end position="181"/>
    </location>
</feature>
<protein>
    <recommendedName>
        <fullName evidence="7 18">Phosphatidate cytidylyltransferase</fullName>
        <ecNumber evidence="6 18">2.7.7.41</ecNumber>
    </recommendedName>
</protein>
<dbReference type="PROSITE" id="PS01315">
    <property type="entry name" value="CDS"/>
    <property type="match status" value="1"/>
</dbReference>
<dbReference type="UniPathway" id="UPA00557">
    <property type="reaction ID" value="UER00614"/>
</dbReference>
<evidence type="ECO:0000256" key="10">
    <source>
        <dbReference type="ARBA" id="ARBA00022679"/>
    </source>
</evidence>
<evidence type="ECO:0000313" key="21">
    <source>
        <dbReference type="Proteomes" id="UP000548632"/>
    </source>
</evidence>
<evidence type="ECO:0000256" key="11">
    <source>
        <dbReference type="ARBA" id="ARBA00022692"/>
    </source>
</evidence>
<keyword evidence="8" id="KW-1003">Cell membrane</keyword>
<dbReference type="PANTHER" id="PTHR46382:SF1">
    <property type="entry name" value="PHOSPHATIDATE CYTIDYLYLTRANSFERASE"/>
    <property type="match status" value="1"/>
</dbReference>
<keyword evidence="14" id="KW-0443">Lipid metabolism</keyword>
<evidence type="ECO:0000256" key="9">
    <source>
        <dbReference type="ARBA" id="ARBA00022516"/>
    </source>
</evidence>
<evidence type="ECO:0000256" key="17">
    <source>
        <dbReference type="ARBA" id="ARBA00023264"/>
    </source>
</evidence>
<name>A0A839HBM0_9GAMM</name>
<keyword evidence="17" id="KW-1208">Phospholipid metabolism</keyword>
<comment type="pathway">
    <text evidence="4">Lipid metabolism.</text>
</comment>
<feature type="transmembrane region" description="Helical" evidence="19">
    <location>
        <begin position="6"/>
        <end position="28"/>
    </location>
</feature>
<evidence type="ECO:0000256" key="18">
    <source>
        <dbReference type="RuleBase" id="RU003938"/>
    </source>
</evidence>
<feature type="transmembrane region" description="Helical" evidence="19">
    <location>
        <begin position="235"/>
        <end position="252"/>
    </location>
</feature>
<comment type="catalytic activity">
    <reaction evidence="1 18">
        <text>a 1,2-diacyl-sn-glycero-3-phosphate + CTP + H(+) = a CDP-1,2-diacyl-sn-glycerol + diphosphate</text>
        <dbReference type="Rhea" id="RHEA:16229"/>
        <dbReference type="ChEBI" id="CHEBI:15378"/>
        <dbReference type="ChEBI" id="CHEBI:33019"/>
        <dbReference type="ChEBI" id="CHEBI:37563"/>
        <dbReference type="ChEBI" id="CHEBI:58332"/>
        <dbReference type="ChEBI" id="CHEBI:58608"/>
        <dbReference type="EC" id="2.7.7.41"/>
    </reaction>
</comment>
<evidence type="ECO:0000256" key="1">
    <source>
        <dbReference type="ARBA" id="ARBA00001698"/>
    </source>
</evidence>
<dbReference type="GO" id="GO:0016024">
    <property type="term" value="P:CDP-diacylglycerol biosynthetic process"/>
    <property type="evidence" value="ECO:0007669"/>
    <property type="project" value="UniProtKB-UniPathway"/>
</dbReference>
<keyword evidence="21" id="KW-1185">Reference proteome</keyword>
<feature type="transmembrane region" description="Helical" evidence="19">
    <location>
        <begin position="95"/>
        <end position="115"/>
    </location>
</feature>
<organism evidence="20 21">
    <name type="scientific">Thiospirillum jenense</name>
    <dbReference type="NCBI Taxonomy" id="1653858"/>
    <lineage>
        <taxon>Bacteria</taxon>
        <taxon>Pseudomonadati</taxon>
        <taxon>Pseudomonadota</taxon>
        <taxon>Gammaproteobacteria</taxon>
        <taxon>Chromatiales</taxon>
        <taxon>Chromatiaceae</taxon>
        <taxon>Thiospirillum</taxon>
    </lineage>
</organism>
<keyword evidence="13 19" id="KW-1133">Transmembrane helix</keyword>
<feature type="transmembrane region" description="Helical" evidence="19">
    <location>
        <begin position="121"/>
        <end position="140"/>
    </location>
</feature>
<sequence>MALVIVLPTTGFALLLMTVLALAAWEWAPLVGLTTTNGRLSYLASVVAAVMLTWWLIPPSWYLPLLLPVVAWWLLLTVTLFKLRHIQPISGGVEPKLALTGIGLLTASWLALILLDQQGNRWLVLFLMLLVWFADSAAYFAGRRWGRRKLAPVVSPGKTLAGVGGGVAIAVLWSGVLLIALSPAPVHAIALNALCIVTVLLSIVGDLYESWLKRRRSVKDAGTLLPGHGGMLDRVDSMIAAAPLFVVGFLLLEKYL</sequence>
<dbReference type="EC" id="2.7.7.41" evidence="6 18"/>
<dbReference type="InterPro" id="IPR000374">
    <property type="entry name" value="PC_trans"/>
</dbReference>
<reference evidence="20 21" key="1">
    <citation type="journal article" date="2020" name="Arch. Microbiol.">
        <title>The genome sequence of the giant phototrophic gammaproteobacterium Thiospirillum jenense gives insight into its physiological properties and phylogenetic relationships.</title>
        <authorList>
            <person name="Imhoff J.F."/>
            <person name="Meyer T.E."/>
            <person name="Kyndt J.A."/>
        </authorList>
    </citation>
    <scope>NUCLEOTIDE SEQUENCE [LARGE SCALE GENOMIC DNA]</scope>
    <source>
        <strain evidence="20 21">DSM 216</strain>
    </source>
</reference>
<gene>
    <name evidence="20" type="ORF">HUK38_09130</name>
</gene>
<evidence type="ECO:0000313" key="20">
    <source>
        <dbReference type="EMBL" id="MBB1126395.1"/>
    </source>
</evidence>
<evidence type="ECO:0000256" key="3">
    <source>
        <dbReference type="ARBA" id="ARBA00005119"/>
    </source>
</evidence>
<comment type="subcellular location">
    <subcellularLocation>
        <location evidence="2">Cell membrane</location>
        <topology evidence="2">Multi-pass membrane protein</topology>
    </subcellularLocation>
</comment>
<evidence type="ECO:0000256" key="4">
    <source>
        <dbReference type="ARBA" id="ARBA00005189"/>
    </source>
</evidence>
<evidence type="ECO:0000256" key="14">
    <source>
        <dbReference type="ARBA" id="ARBA00023098"/>
    </source>
</evidence>
<dbReference type="GO" id="GO:0005886">
    <property type="term" value="C:plasma membrane"/>
    <property type="evidence" value="ECO:0007669"/>
    <property type="project" value="UniProtKB-SubCell"/>
</dbReference>
<proteinExistence type="inferred from homology"/>
<feature type="transmembrane region" description="Helical" evidence="19">
    <location>
        <begin position="63"/>
        <end position="83"/>
    </location>
</feature>
<evidence type="ECO:0000256" key="6">
    <source>
        <dbReference type="ARBA" id="ARBA00012487"/>
    </source>
</evidence>
<evidence type="ECO:0000256" key="13">
    <source>
        <dbReference type="ARBA" id="ARBA00022989"/>
    </source>
</evidence>
<evidence type="ECO:0000256" key="5">
    <source>
        <dbReference type="ARBA" id="ARBA00010185"/>
    </source>
</evidence>
<dbReference type="EMBL" id="JABVCQ010000018">
    <property type="protein sequence ID" value="MBB1126395.1"/>
    <property type="molecule type" value="Genomic_DNA"/>
</dbReference>
<dbReference type="PANTHER" id="PTHR46382">
    <property type="entry name" value="PHOSPHATIDATE CYTIDYLYLTRANSFERASE"/>
    <property type="match status" value="1"/>
</dbReference>
<evidence type="ECO:0000256" key="19">
    <source>
        <dbReference type="SAM" id="Phobius"/>
    </source>
</evidence>